<accession>A0A7W6DL31</accession>
<dbReference type="Gene3D" id="1.10.10.10">
    <property type="entry name" value="Winged helix-like DNA-binding domain superfamily/Winged helix DNA-binding domain"/>
    <property type="match status" value="1"/>
</dbReference>
<dbReference type="Proteomes" id="UP000552757">
    <property type="component" value="Unassembled WGS sequence"/>
</dbReference>
<gene>
    <name evidence="2" type="ORF">GGR44_002271</name>
</gene>
<dbReference type="SUPFAM" id="SSF46894">
    <property type="entry name" value="C-terminal effector domain of the bipartite response regulators"/>
    <property type="match status" value="1"/>
</dbReference>
<dbReference type="InterPro" id="IPR036388">
    <property type="entry name" value="WH-like_DNA-bd_sf"/>
</dbReference>
<name>A0A7W6DL31_9SPHN</name>
<dbReference type="GO" id="GO:0006355">
    <property type="term" value="P:regulation of DNA-templated transcription"/>
    <property type="evidence" value="ECO:0007669"/>
    <property type="project" value="InterPro"/>
</dbReference>
<comment type="caution">
    <text evidence="2">The sequence shown here is derived from an EMBL/GenBank/DDBJ whole genome shotgun (WGS) entry which is preliminary data.</text>
</comment>
<feature type="domain" description="HTH luxR-type" evidence="1">
    <location>
        <begin position="288"/>
        <end position="345"/>
    </location>
</feature>
<dbReference type="SMART" id="SM00421">
    <property type="entry name" value="HTH_LUXR"/>
    <property type="match status" value="1"/>
</dbReference>
<keyword evidence="2" id="KW-0238">DNA-binding</keyword>
<reference evidence="2 3" key="1">
    <citation type="submission" date="2020-08" db="EMBL/GenBank/DDBJ databases">
        <title>Genomic Encyclopedia of Type Strains, Phase IV (KMG-IV): sequencing the most valuable type-strain genomes for metagenomic binning, comparative biology and taxonomic classification.</title>
        <authorList>
            <person name="Goeker M."/>
        </authorList>
    </citation>
    <scope>NUCLEOTIDE SEQUENCE [LARGE SCALE GENOMIC DNA]</scope>
    <source>
        <strain evidence="2 3">DSM 29348</strain>
    </source>
</reference>
<dbReference type="InterPro" id="IPR000792">
    <property type="entry name" value="Tscrpt_reg_LuxR_C"/>
</dbReference>
<keyword evidence="3" id="KW-1185">Reference proteome</keyword>
<proteinExistence type="predicted"/>
<dbReference type="AlphaFoldDB" id="A0A7W6DL31"/>
<organism evidence="2 3">
    <name type="scientific">Sphingobium fontiphilum</name>
    <dbReference type="NCBI Taxonomy" id="944425"/>
    <lineage>
        <taxon>Bacteria</taxon>
        <taxon>Pseudomonadati</taxon>
        <taxon>Pseudomonadota</taxon>
        <taxon>Alphaproteobacteria</taxon>
        <taxon>Sphingomonadales</taxon>
        <taxon>Sphingomonadaceae</taxon>
        <taxon>Sphingobium</taxon>
    </lineage>
</organism>
<dbReference type="InterPro" id="IPR016032">
    <property type="entry name" value="Sig_transdc_resp-reg_C-effctor"/>
</dbReference>
<evidence type="ECO:0000259" key="1">
    <source>
        <dbReference type="SMART" id="SM00421"/>
    </source>
</evidence>
<dbReference type="RefSeq" id="WP_246344566.1">
    <property type="nucleotide sequence ID" value="NZ_JACIEB010000005.1"/>
</dbReference>
<evidence type="ECO:0000313" key="3">
    <source>
        <dbReference type="Proteomes" id="UP000552757"/>
    </source>
</evidence>
<dbReference type="GO" id="GO:0003677">
    <property type="term" value="F:DNA binding"/>
    <property type="evidence" value="ECO:0007669"/>
    <property type="project" value="UniProtKB-KW"/>
</dbReference>
<dbReference type="EMBL" id="JACIEB010000005">
    <property type="protein sequence ID" value="MBB3982605.1"/>
    <property type="molecule type" value="Genomic_DNA"/>
</dbReference>
<evidence type="ECO:0000313" key="2">
    <source>
        <dbReference type="EMBL" id="MBB3982605.1"/>
    </source>
</evidence>
<protein>
    <submittedName>
        <fullName evidence="2">DNA-binding CsgD family transcriptional regulator</fullName>
    </submittedName>
</protein>
<sequence length="353" mass="38613">MLNALYEGVFEQPLWSGFLNQLRARTGAAVATINLDTEGDADMINLASDNGSPLAVRALADSARDPRPFRQMRAGRVYALAELLDPRDPRHRAIGDTMKAGGVIDSRSIRVTDPGRFDAWLGCGGGDGVNWPSVGAQLVELGPHLRTALRLFSTLERERFRTTVASDAFRRLNMGWITLDARCQIVDISPEMELLLQRTAVLRRGRYDRLTPASSQVDRELTAIVKGFAQTDDAPPRAINLSRDPLINMLLRPMRDTSLSGQRPAVAVAYVSGDRLSEADRCDQLVDLFQLLPSEARLAWAIAQGMSIAQAADALGLTLETARTYSKRIYAKTGSSGQPDLVRNILTSVLALA</sequence>